<proteinExistence type="inferred from homology"/>
<dbReference type="PROSITE" id="PS00963">
    <property type="entry name" value="RIBOSOMAL_S2_2"/>
    <property type="match status" value="1"/>
</dbReference>
<dbReference type="InterPro" id="IPR027498">
    <property type="entry name" value="Ribosomal_uS2_euk"/>
</dbReference>
<dbReference type="CDD" id="cd01425">
    <property type="entry name" value="RPS2"/>
    <property type="match status" value="1"/>
</dbReference>
<dbReference type="EMBL" id="CP126221">
    <property type="protein sequence ID" value="WIA22127.1"/>
    <property type="molecule type" value="Genomic_DNA"/>
</dbReference>
<dbReference type="Gene3D" id="3.40.50.10490">
    <property type="entry name" value="Glucose-6-phosphate isomerase like protein, domain 1"/>
    <property type="match status" value="2"/>
</dbReference>
<keyword evidence="4 6" id="KW-0689">Ribosomal protein</keyword>
<evidence type="ECO:0000256" key="4">
    <source>
        <dbReference type="ARBA" id="ARBA00022980"/>
    </source>
</evidence>
<evidence type="ECO:0000256" key="5">
    <source>
        <dbReference type="ARBA" id="ARBA00023274"/>
    </source>
</evidence>
<dbReference type="SUPFAM" id="SSF52313">
    <property type="entry name" value="Ribosomal protein S2"/>
    <property type="match status" value="2"/>
</dbReference>
<name>A0ABY8UPD8_TETOB</name>
<dbReference type="Proteomes" id="UP001244341">
    <property type="component" value="Chromosome 14b"/>
</dbReference>
<evidence type="ECO:0000256" key="1">
    <source>
        <dbReference type="ARBA" id="ARBA00004496"/>
    </source>
</evidence>
<dbReference type="HAMAP" id="MF_03015">
    <property type="entry name" value="Ribosomal_S2_euk"/>
    <property type="match status" value="1"/>
</dbReference>
<evidence type="ECO:0000256" key="3">
    <source>
        <dbReference type="ARBA" id="ARBA00022490"/>
    </source>
</evidence>
<comment type="subunit">
    <text evidence="6">Component of the small ribosomal subunit. Mature ribosomes consist of a small (40S) and a large (60S) subunit. The 40S subunit contains about 33 different proteins and 1 molecule of RNA (18S). The 60S subunit contains about 49 different proteins and 3 molecules of RNA (25S, 5.8S and 5S). Interacts with ribosomal protein S21.</text>
</comment>
<keyword evidence="3 6" id="KW-0963">Cytoplasm</keyword>
<evidence type="ECO:0000256" key="6">
    <source>
        <dbReference type="HAMAP-Rule" id="MF_03015"/>
    </source>
</evidence>
<comment type="function">
    <text evidence="6">Required for the assembly and/or stability of the 40S ribosomal subunit. Required for the processing of the 20S rRNA-precursor to mature 18S rRNA in a late step of the maturation of 40S ribosomal subunits.</text>
</comment>
<evidence type="ECO:0000313" key="9">
    <source>
        <dbReference type="Proteomes" id="UP001244341"/>
    </source>
</evidence>
<evidence type="ECO:0000256" key="7">
    <source>
        <dbReference type="RuleBase" id="RU003631"/>
    </source>
</evidence>
<dbReference type="InterPro" id="IPR023591">
    <property type="entry name" value="Ribosomal_uS2_flav_dom_sf"/>
</dbReference>
<comment type="subcellular location">
    <subcellularLocation>
        <location evidence="1 6">Cytoplasm</location>
    </subcellularLocation>
</comment>
<comment type="similarity">
    <text evidence="2 6 7">Belongs to the universal ribosomal protein uS2 family.</text>
</comment>
<dbReference type="Pfam" id="PF00318">
    <property type="entry name" value="Ribosomal_S2"/>
    <property type="match status" value="2"/>
</dbReference>
<dbReference type="InterPro" id="IPR001865">
    <property type="entry name" value="Ribosomal_uS2"/>
</dbReference>
<protein>
    <recommendedName>
        <fullName evidence="6">Small ribosomal subunit protein uS2</fullName>
    </recommendedName>
</protein>
<accession>A0ABY8UPD8</accession>
<organism evidence="8 9">
    <name type="scientific">Tetradesmus obliquus</name>
    <name type="common">Green alga</name>
    <name type="synonym">Acutodesmus obliquus</name>
    <dbReference type="NCBI Taxonomy" id="3088"/>
    <lineage>
        <taxon>Eukaryota</taxon>
        <taxon>Viridiplantae</taxon>
        <taxon>Chlorophyta</taxon>
        <taxon>core chlorophytes</taxon>
        <taxon>Chlorophyceae</taxon>
        <taxon>CS clade</taxon>
        <taxon>Sphaeropleales</taxon>
        <taxon>Scenedesmaceae</taxon>
        <taxon>Tetradesmus</taxon>
    </lineage>
</organism>
<dbReference type="InterPro" id="IPR005707">
    <property type="entry name" value="Ribosomal_uS2_euk/arc"/>
</dbReference>
<gene>
    <name evidence="8" type="ORF">OEZ85_004466</name>
</gene>
<sequence>MANLTQKEMDIQMLLAAGCHLGTKNCNHQMDRYVHARRQDGIYVINLEKTWEKLQMAARIIVAIENPQDVVVLSARPYGQRAVFKFAQYIGAKSLAGRHTPGTFTNQIQKQFEEPRLLILTDPRTDHQPIKESAYMNIPTPVHHLNCTPAQRRYPRTDHQPIKESAYMNIPTIAFCDTDSALPHVDVAIPANNKGKHSIGVLYYLLARMVLQMRGTVSAASPWDVMVDLFFYREPEEAEKPAAEEAAAEFGAEYGGALPAPAAADQWAAPAPTAAAGAEGFGAAGFEAATGFEAAPGFEAAAAPAEATYAAPEAFGDKF</sequence>
<dbReference type="PRINTS" id="PR00395">
    <property type="entry name" value="RIBOSOMALS2"/>
</dbReference>
<keyword evidence="9" id="KW-1185">Reference proteome</keyword>
<reference evidence="8 9" key="1">
    <citation type="submission" date="2023-05" db="EMBL/GenBank/DDBJ databases">
        <title>A 100% complete, gapless, phased diploid assembly of the Scenedesmus obliquus UTEX 3031 genome.</title>
        <authorList>
            <person name="Biondi T.C."/>
            <person name="Hanschen E.R."/>
            <person name="Kwon T."/>
            <person name="Eng W."/>
            <person name="Kruse C.P.S."/>
            <person name="Koehler S.I."/>
            <person name="Kunde Y."/>
            <person name="Gleasner C.D."/>
            <person name="You Mak K.T."/>
            <person name="Polle J."/>
            <person name="Hovde B.T."/>
            <person name="Starkenburg S.R."/>
        </authorList>
    </citation>
    <scope>NUCLEOTIDE SEQUENCE [LARGE SCALE GENOMIC DNA]</scope>
    <source>
        <strain evidence="8 9">DOE0152z</strain>
    </source>
</reference>
<evidence type="ECO:0000313" key="8">
    <source>
        <dbReference type="EMBL" id="WIA22127.1"/>
    </source>
</evidence>
<evidence type="ECO:0000256" key="2">
    <source>
        <dbReference type="ARBA" id="ARBA00006242"/>
    </source>
</evidence>
<keyword evidence="5 6" id="KW-0687">Ribonucleoprotein</keyword>
<dbReference type="PANTHER" id="PTHR11489">
    <property type="entry name" value="40S RIBOSOMAL PROTEIN SA"/>
    <property type="match status" value="1"/>
</dbReference>
<dbReference type="InterPro" id="IPR018130">
    <property type="entry name" value="Ribosomal_uS2_CS"/>
</dbReference>